<comment type="caution">
    <text evidence="1">The sequence shown here is derived from an EMBL/GenBank/DDBJ whole genome shotgun (WGS) entry which is preliminary data.</text>
</comment>
<dbReference type="Gene3D" id="3.40.50.150">
    <property type="entry name" value="Vaccinia Virus protein VP39"/>
    <property type="match status" value="1"/>
</dbReference>
<protein>
    <recommendedName>
        <fullName evidence="3">Methyltransferase domain-containing protein</fullName>
    </recommendedName>
</protein>
<dbReference type="AlphaFoldDB" id="A0A1J4V8R4"/>
<sequence length="222" mass="26314">MLLTLVKPINFLFSRKKSFNSKKYWEARYVSGRNSGAGSYGRLAKFKADVINDFVKNKKINTVIEFGCGDGYQLSLFKIPYYTGFDVSKKSIELCKDKFNSDKNKSFFLYDPQYFIDNAHFFQADLTFSLDVIYHLVEDGVFKKYMYDLFTSSKKYVIIYSSNTDEQDKFQAQHVRHRKFTDFIKNNYLSWSLISEIKNEFPLKNNHEQESFADFYIYEKTK</sequence>
<dbReference type="EMBL" id="MNVO01000059">
    <property type="protein sequence ID" value="OIO31665.1"/>
    <property type="molecule type" value="Genomic_DNA"/>
</dbReference>
<dbReference type="STRING" id="1805282.AUJ44_04220"/>
<dbReference type="Proteomes" id="UP000183206">
    <property type="component" value="Unassembled WGS sequence"/>
</dbReference>
<dbReference type="InterPro" id="IPR029063">
    <property type="entry name" value="SAM-dependent_MTases_sf"/>
</dbReference>
<dbReference type="SUPFAM" id="SSF53335">
    <property type="entry name" value="S-adenosyl-L-methionine-dependent methyltransferases"/>
    <property type="match status" value="1"/>
</dbReference>
<name>A0A1J4V8R4_9BACT</name>
<evidence type="ECO:0000313" key="2">
    <source>
        <dbReference type="Proteomes" id="UP000183206"/>
    </source>
</evidence>
<evidence type="ECO:0008006" key="3">
    <source>
        <dbReference type="Google" id="ProtNLM"/>
    </source>
</evidence>
<reference evidence="1 2" key="1">
    <citation type="journal article" date="2016" name="Environ. Microbiol.">
        <title>Genomic resolution of a cold subsurface aquifer community provides metabolic insights for novel microbes adapted to high CO concentrations.</title>
        <authorList>
            <person name="Probst A.J."/>
            <person name="Castelle C.J."/>
            <person name="Singh A."/>
            <person name="Brown C.T."/>
            <person name="Anantharaman K."/>
            <person name="Sharon I."/>
            <person name="Hug L.A."/>
            <person name="Burstein D."/>
            <person name="Emerson J.B."/>
            <person name="Thomas B.C."/>
            <person name="Banfield J.F."/>
        </authorList>
    </citation>
    <scope>NUCLEOTIDE SEQUENCE [LARGE SCALE GENOMIC DNA]</scope>
    <source>
        <strain evidence="1">CG1_02_47_685</strain>
    </source>
</reference>
<proteinExistence type="predicted"/>
<organism evidence="1 2">
    <name type="scientific">Candidatus Nomurabacteria bacterium CG1_02_47_685</name>
    <dbReference type="NCBI Taxonomy" id="1805282"/>
    <lineage>
        <taxon>Bacteria</taxon>
        <taxon>Candidatus Nomuraibacteriota</taxon>
    </lineage>
</organism>
<accession>A0A1J4V8R4</accession>
<gene>
    <name evidence="1" type="ORF">AUJ44_04220</name>
</gene>
<evidence type="ECO:0000313" key="1">
    <source>
        <dbReference type="EMBL" id="OIO31665.1"/>
    </source>
</evidence>